<dbReference type="InterPro" id="IPR016484">
    <property type="entry name" value="GTPase_Der"/>
</dbReference>
<evidence type="ECO:0000256" key="3">
    <source>
        <dbReference type="ARBA" id="ARBA00022517"/>
    </source>
</evidence>
<feature type="binding site" evidence="8">
    <location>
        <begin position="56"/>
        <end position="60"/>
    </location>
    <ligand>
        <name>GTP</name>
        <dbReference type="ChEBI" id="CHEBI:37565"/>
        <label>1</label>
    </ligand>
</feature>
<dbReference type="Pfam" id="PF14714">
    <property type="entry name" value="KH_dom-like"/>
    <property type="match status" value="1"/>
</dbReference>
<feature type="binding site" evidence="8">
    <location>
        <begin position="177"/>
        <end position="184"/>
    </location>
    <ligand>
        <name>GTP</name>
        <dbReference type="ChEBI" id="CHEBI:37565"/>
        <label>2</label>
    </ligand>
</feature>
<feature type="binding site" evidence="8">
    <location>
        <begin position="224"/>
        <end position="228"/>
    </location>
    <ligand>
        <name>GTP</name>
        <dbReference type="ChEBI" id="CHEBI:37565"/>
        <label>2</label>
    </ligand>
</feature>
<dbReference type="CDD" id="cd01895">
    <property type="entry name" value="EngA2"/>
    <property type="match status" value="1"/>
</dbReference>
<organism evidence="12 13">
    <name type="scientific">Mycoplasma iguanae</name>
    <dbReference type="NCBI Taxonomy" id="292461"/>
    <lineage>
        <taxon>Bacteria</taxon>
        <taxon>Bacillati</taxon>
        <taxon>Mycoplasmatota</taxon>
        <taxon>Mollicutes</taxon>
        <taxon>Mycoplasmataceae</taxon>
        <taxon>Mycoplasma</taxon>
    </lineage>
</organism>
<dbReference type="EMBL" id="CP102734">
    <property type="protein sequence ID" value="UVD81484.1"/>
    <property type="molecule type" value="Genomic_DNA"/>
</dbReference>
<keyword evidence="12" id="KW-0378">Hydrolase</keyword>
<comment type="similarity">
    <text evidence="1 8 9 10">Belongs to the TRAFAC class TrmE-Era-EngA-EngB-Septin-like GTPase superfamily. EngA (Der) GTPase family.</text>
</comment>
<feature type="domain" description="EngA-type G" evidence="11">
    <location>
        <begin position="3"/>
        <end position="164"/>
    </location>
</feature>
<dbReference type="GO" id="GO:0016787">
    <property type="term" value="F:hydrolase activity"/>
    <property type="evidence" value="ECO:0007669"/>
    <property type="project" value="UniProtKB-KW"/>
</dbReference>
<name>A0ABY5R7M7_9MOLU</name>
<dbReference type="Pfam" id="PF01926">
    <property type="entry name" value="MMR_HSR1"/>
    <property type="match status" value="2"/>
</dbReference>
<evidence type="ECO:0000256" key="8">
    <source>
        <dbReference type="HAMAP-Rule" id="MF_00195"/>
    </source>
</evidence>
<dbReference type="HAMAP" id="MF_00195">
    <property type="entry name" value="GTPase_Der"/>
    <property type="match status" value="1"/>
</dbReference>
<dbReference type="CDD" id="cd01894">
    <property type="entry name" value="EngA1"/>
    <property type="match status" value="1"/>
</dbReference>
<dbReference type="NCBIfam" id="TIGR00231">
    <property type="entry name" value="small_GTP"/>
    <property type="match status" value="2"/>
</dbReference>
<dbReference type="InterPro" id="IPR005225">
    <property type="entry name" value="Small_GTP-bd"/>
</dbReference>
<evidence type="ECO:0000256" key="6">
    <source>
        <dbReference type="ARBA" id="ARBA00023134"/>
    </source>
</evidence>
<dbReference type="InterPro" id="IPR031166">
    <property type="entry name" value="G_ENGA"/>
</dbReference>
<feature type="binding site" evidence="8">
    <location>
        <begin position="9"/>
        <end position="16"/>
    </location>
    <ligand>
        <name>GTP</name>
        <dbReference type="ChEBI" id="CHEBI:37565"/>
        <label>1</label>
    </ligand>
</feature>
<evidence type="ECO:0000256" key="2">
    <source>
        <dbReference type="ARBA" id="ARBA00020953"/>
    </source>
</evidence>
<evidence type="ECO:0000256" key="9">
    <source>
        <dbReference type="PROSITE-ProRule" id="PRU01049"/>
    </source>
</evidence>
<dbReference type="PANTHER" id="PTHR43834">
    <property type="entry name" value="GTPASE DER"/>
    <property type="match status" value="1"/>
</dbReference>
<dbReference type="NCBIfam" id="TIGR03594">
    <property type="entry name" value="GTPase_EngA"/>
    <property type="match status" value="1"/>
</dbReference>
<feature type="binding site" evidence="8">
    <location>
        <begin position="289"/>
        <end position="292"/>
    </location>
    <ligand>
        <name>GTP</name>
        <dbReference type="ChEBI" id="CHEBI:37565"/>
        <label>2</label>
    </ligand>
</feature>
<feature type="binding site" evidence="8">
    <location>
        <begin position="118"/>
        <end position="121"/>
    </location>
    <ligand>
        <name>GTP</name>
        <dbReference type="ChEBI" id="CHEBI:37565"/>
        <label>1</label>
    </ligand>
</feature>
<evidence type="ECO:0000256" key="1">
    <source>
        <dbReference type="ARBA" id="ARBA00008279"/>
    </source>
</evidence>
<dbReference type="Gene3D" id="3.40.50.300">
    <property type="entry name" value="P-loop containing nucleotide triphosphate hydrolases"/>
    <property type="match status" value="2"/>
</dbReference>
<keyword evidence="5 8" id="KW-0547">Nucleotide-binding</keyword>
<dbReference type="RefSeq" id="WP_258210658.1">
    <property type="nucleotide sequence ID" value="NZ_CP102734.1"/>
</dbReference>
<dbReference type="SUPFAM" id="SSF52540">
    <property type="entry name" value="P-loop containing nucleoside triphosphate hydrolases"/>
    <property type="match status" value="2"/>
</dbReference>
<evidence type="ECO:0000259" key="11">
    <source>
        <dbReference type="PROSITE" id="PS51712"/>
    </source>
</evidence>
<keyword evidence="6 8" id="KW-0342">GTP-binding</keyword>
<sequence length="433" mass="49518">MKNVVAIVGKPNVGKSTLFNKLIGKRLSIVHDMPGVTRDRIYQTVQWVGKQFEIIDTGGIQIENVPFQDHIKIQASIAIAEAEVIIFLVDGKKELDRDDYFIVDMLRKSGKKIIIGANKLENNIDFDPTLYSLGFDKIFSISAIHNEGLGDLLDEVVSHMNFNDEEKAEEFKLAIIGRPNAGKSTLLNSLLNENRAIVSPIAGTTRDSVTAFLEIDQLKYEIIDTAGINRKSRLIESVDHYALNRAIKSLDEADLSLIVIDATNQISHFDARLAGYAYERKKPIILIVNKWDLVQKETNTMVQYEKELRKNYKFLEWAPIIFISAINVQRLDKLRKKITDVRISLERKIRTSLLNEVIMDAQLMQPAPTLKGKKLKIYYIKQIEGKIPTFLLSVNNKDFAHFTYLRYIENQLRENFQFTGTPIELVLKNKHDK</sequence>
<keyword evidence="4 10" id="KW-0677">Repeat</keyword>
<feature type="domain" description="EngA-type G" evidence="11">
    <location>
        <begin position="171"/>
        <end position="346"/>
    </location>
</feature>
<reference evidence="12" key="1">
    <citation type="submission" date="2022-08" db="EMBL/GenBank/DDBJ databases">
        <title>Complete genome of Mycoplasma iguanae type strain 2327.</title>
        <authorList>
            <person name="Spergser J."/>
        </authorList>
    </citation>
    <scope>NUCLEOTIDE SEQUENCE</scope>
    <source>
        <strain evidence="12">2327</strain>
    </source>
</reference>
<evidence type="ECO:0000256" key="4">
    <source>
        <dbReference type="ARBA" id="ARBA00022737"/>
    </source>
</evidence>
<comment type="function">
    <text evidence="8 10">GTPase that plays an essential role in the late steps of ribosome biogenesis.</text>
</comment>
<dbReference type="Gene3D" id="3.30.300.20">
    <property type="match status" value="1"/>
</dbReference>
<dbReference type="PANTHER" id="PTHR43834:SF6">
    <property type="entry name" value="GTPASE DER"/>
    <property type="match status" value="1"/>
</dbReference>
<dbReference type="PROSITE" id="PS51712">
    <property type="entry name" value="G_ENGA"/>
    <property type="match status" value="2"/>
</dbReference>
<dbReference type="Proteomes" id="UP001059252">
    <property type="component" value="Chromosome"/>
</dbReference>
<accession>A0ABY5R7M7</accession>
<dbReference type="PIRSF" id="PIRSF006485">
    <property type="entry name" value="GTP-binding_EngA"/>
    <property type="match status" value="1"/>
</dbReference>
<evidence type="ECO:0000256" key="7">
    <source>
        <dbReference type="ARBA" id="ARBA00032345"/>
    </source>
</evidence>
<evidence type="ECO:0000313" key="12">
    <source>
        <dbReference type="EMBL" id="UVD81484.1"/>
    </source>
</evidence>
<proteinExistence type="inferred from homology"/>
<dbReference type="InterPro" id="IPR015946">
    <property type="entry name" value="KH_dom-like_a/b"/>
</dbReference>
<evidence type="ECO:0000313" key="13">
    <source>
        <dbReference type="Proteomes" id="UP001059252"/>
    </source>
</evidence>
<keyword evidence="3 8" id="KW-0690">Ribosome biogenesis</keyword>
<dbReference type="InterPro" id="IPR006073">
    <property type="entry name" value="GTP-bd"/>
</dbReference>
<comment type="subunit">
    <text evidence="8">Associates with the 50S ribosomal subunit.</text>
</comment>
<dbReference type="InterPro" id="IPR032859">
    <property type="entry name" value="KH_dom-like"/>
</dbReference>
<evidence type="ECO:0000256" key="10">
    <source>
        <dbReference type="RuleBase" id="RU004481"/>
    </source>
</evidence>
<dbReference type="InterPro" id="IPR027417">
    <property type="entry name" value="P-loop_NTPase"/>
</dbReference>
<dbReference type="PRINTS" id="PR00449">
    <property type="entry name" value="RASTRNSFRMNG"/>
</dbReference>
<evidence type="ECO:0000256" key="5">
    <source>
        <dbReference type="ARBA" id="ARBA00022741"/>
    </source>
</evidence>
<keyword evidence="13" id="KW-1185">Reference proteome</keyword>
<gene>
    <name evidence="8 12" type="primary">der</name>
    <name evidence="12" type="ORF">NV226_01980</name>
</gene>
<protein>
    <recommendedName>
        <fullName evidence="2 8">GTPase Der</fullName>
    </recommendedName>
    <alternativeName>
        <fullName evidence="7 8">GTP-binding protein EngA</fullName>
    </alternativeName>
</protein>